<accession>A0A5A8EFS5</accession>
<gene>
    <name evidence="1" type="ORF">FNF27_01987</name>
</gene>
<sequence length="342" mass="34349">MASVMAHSRAAVRSAARALHTSAPSHASPELATIVLAGFQRRQPLMADTEAAKAAASTLEAAMSVVSSASGATGPSSDAVAAARGDALGAALALSRCGADTSSLPVRKLWDVNSYKNLGSGPLSGFAASELFNGVMVMASSDEKAADLMAAIATEATGRVDEFPVHALRAMAVALVARDVPAKAFIRAAAEAASRRAHVARLADTIGLLRAAMQAGVSAKELAQEAGTTLAATAEAATGLASLPRAELAEASALVLTAASPAFVEIFAPWATALVRRDAASFDAESLDRLVTALRAVGAAGDAVTRRALAADAAARARDAAAAAANGFAPEDYGISTTVMRA</sequence>
<name>A0A5A8EFS5_CAFRO</name>
<protein>
    <submittedName>
        <fullName evidence="1">Uncharacterized protein</fullName>
    </submittedName>
</protein>
<evidence type="ECO:0000313" key="2">
    <source>
        <dbReference type="Proteomes" id="UP000322899"/>
    </source>
</evidence>
<dbReference type="AlphaFoldDB" id="A0A5A8EFS5"/>
<comment type="caution">
    <text evidence="1">The sequence shown here is derived from an EMBL/GenBank/DDBJ whole genome shotgun (WGS) entry which is preliminary data.</text>
</comment>
<evidence type="ECO:0000313" key="1">
    <source>
        <dbReference type="EMBL" id="KAA0176706.1"/>
    </source>
</evidence>
<organism evidence="1 2">
    <name type="scientific">Cafeteria roenbergensis</name>
    <name type="common">Marine flagellate</name>
    <dbReference type="NCBI Taxonomy" id="33653"/>
    <lineage>
        <taxon>Eukaryota</taxon>
        <taxon>Sar</taxon>
        <taxon>Stramenopiles</taxon>
        <taxon>Bigyra</taxon>
        <taxon>Opalozoa</taxon>
        <taxon>Bicosoecida</taxon>
        <taxon>Cafeteriaceae</taxon>
        <taxon>Cafeteria</taxon>
    </lineage>
</organism>
<dbReference type="Proteomes" id="UP000322899">
    <property type="component" value="Unassembled WGS sequence"/>
</dbReference>
<dbReference type="EMBL" id="VLTO01000007">
    <property type="protein sequence ID" value="KAA0176706.1"/>
    <property type="molecule type" value="Genomic_DNA"/>
</dbReference>
<reference evidence="1 2" key="1">
    <citation type="submission" date="2019-07" db="EMBL/GenBank/DDBJ databases">
        <title>Genomes of Cafeteria roenbergensis.</title>
        <authorList>
            <person name="Fischer M.G."/>
            <person name="Hackl T."/>
            <person name="Roman M."/>
        </authorList>
    </citation>
    <scope>NUCLEOTIDE SEQUENCE [LARGE SCALE GENOMIC DNA]</scope>
    <source>
        <strain evidence="1 2">E4-10P</strain>
    </source>
</reference>
<proteinExistence type="predicted"/>